<reference evidence="2 3" key="1">
    <citation type="submission" date="2010-03" db="EMBL/GenBank/DDBJ databases">
        <title>The genome sequence of Roseburia intestinalis XB6B4.</title>
        <authorList>
            <consortium name="metaHIT consortium -- http://www.metahit.eu/"/>
            <person name="Pajon A."/>
            <person name="Turner K."/>
            <person name="Parkhill J."/>
            <person name="Bernalier A."/>
        </authorList>
    </citation>
    <scope>NUCLEOTIDE SEQUENCE [LARGE SCALE GENOMIC DNA]</scope>
    <source>
        <strain evidence="2 3">XB6B4</strain>
    </source>
</reference>
<evidence type="ECO:0000256" key="1">
    <source>
        <dbReference type="SAM" id="Phobius"/>
    </source>
</evidence>
<evidence type="ECO:0000313" key="3">
    <source>
        <dbReference type="Proteomes" id="UP000008953"/>
    </source>
</evidence>
<dbReference type="EMBL" id="FP929050">
    <property type="protein sequence ID" value="CBL12896.1"/>
    <property type="molecule type" value="Genomic_DNA"/>
</dbReference>
<keyword evidence="1" id="KW-0472">Membrane</keyword>
<protein>
    <submittedName>
        <fullName evidence="2">Uncharacterized protein</fullName>
    </submittedName>
</protein>
<name>D4KZV6_9FIRM</name>
<gene>
    <name evidence="2" type="ORF">RO1_24160</name>
</gene>
<sequence>MSQYETPVIVDGNNSETIEPQACNVCLVGGVVAAVWNVGAVWNVAVAVAYAVGALVVIKGLGPEC</sequence>
<dbReference type="RefSeq" id="WP_015521369.1">
    <property type="nucleotide sequence ID" value="NC_021012.1"/>
</dbReference>
<dbReference type="KEGG" id="rix:RO1_24160"/>
<accession>D4KZV6</accession>
<dbReference type="AlphaFoldDB" id="D4KZV6"/>
<feature type="transmembrane region" description="Helical" evidence="1">
    <location>
        <begin position="40"/>
        <end position="58"/>
    </location>
</feature>
<dbReference type="HOGENOM" id="CLU_2847132_0_0_9"/>
<evidence type="ECO:0000313" key="2">
    <source>
        <dbReference type="EMBL" id="CBL12896.1"/>
    </source>
</evidence>
<dbReference type="Proteomes" id="UP000008953">
    <property type="component" value="Chromosome"/>
</dbReference>
<reference evidence="2 3" key="2">
    <citation type="submission" date="2010-03" db="EMBL/GenBank/DDBJ databases">
        <authorList>
            <person name="Pajon A."/>
        </authorList>
    </citation>
    <scope>NUCLEOTIDE SEQUENCE [LARGE SCALE GENOMIC DNA]</scope>
    <source>
        <strain evidence="2 3">XB6B4</strain>
    </source>
</reference>
<keyword evidence="1" id="KW-1133">Transmembrane helix</keyword>
<proteinExistence type="predicted"/>
<keyword evidence="1" id="KW-0812">Transmembrane</keyword>
<organism evidence="2 3">
    <name type="scientific">Roseburia intestinalis XB6B4</name>
    <dbReference type="NCBI Taxonomy" id="718255"/>
    <lineage>
        <taxon>Bacteria</taxon>
        <taxon>Bacillati</taxon>
        <taxon>Bacillota</taxon>
        <taxon>Clostridia</taxon>
        <taxon>Lachnospirales</taxon>
        <taxon>Lachnospiraceae</taxon>
        <taxon>Roseburia</taxon>
    </lineage>
</organism>